<gene>
    <name evidence="6" type="ORF">FNJ47_29440</name>
</gene>
<dbReference type="Gene3D" id="3.40.50.12780">
    <property type="entry name" value="N-terminal domain of ligase-like"/>
    <property type="match status" value="1"/>
</dbReference>
<evidence type="ECO:0000259" key="5">
    <source>
        <dbReference type="Pfam" id="PF13193"/>
    </source>
</evidence>
<keyword evidence="7" id="KW-1185">Reference proteome</keyword>
<evidence type="ECO:0000256" key="3">
    <source>
        <dbReference type="SAM" id="Phobius"/>
    </source>
</evidence>
<dbReference type="Gene3D" id="3.30.300.30">
    <property type="match status" value="1"/>
</dbReference>
<evidence type="ECO:0000256" key="2">
    <source>
        <dbReference type="ARBA" id="ARBA00022598"/>
    </source>
</evidence>
<dbReference type="PANTHER" id="PTHR43201">
    <property type="entry name" value="ACYL-COA SYNTHETASE"/>
    <property type="match status" value="1"/>
</dbReference>
<proteinExistence type="inferred from homology"/>
<feature type="domain" description="AMP-binding enzyme C-terminal" evidence="5">
    <location>
        <begin position="459"/>
        <end position="537"/>
    </location>
</feature>
<name>A0A6P1BNP4_9BRAD</name>
<comment type="caution">
    <text evidence="6">The sequence shown here is derived from an EMBL/GenBank/DDBJ whole genome shotgun (WGS) entry which is preliminary data.</text>
</comment>
<keyword evidence="3" id="KW-0472">Membrane</keyword>
<dbReference type="GO" id="GO:0031956">
    <property type="term" value="F:medium-chain fatty acid-CoA ligase activity"/>
    <property type="evidence" value="ECO:0007669"/>
    <property type="project" value="TreeGrafter"/>
</dbReference>
<dbReference type="SUPFAM" id="SSF56801">
    <property type="entry name" value="Acetyl-CoA synthetase-like"/>
    <property type="match status" value="1"/>
</dbReference>
<evidence type="ECO:0000313" key="6">
    <source>
        <dbReference type="EMBL" id="NEU99829.1"/>
    </source>
</evidence>
<comment type="similarity">
    <text evidence="1">Belongs to the ATP-dependent AMP-binding enzyme family.</text>
</comment>
<dbReference type="InterPro" id="IPR025110">
    <property type="entry name" value="AMP-bd_C"/>
</dbReference>
<dbReference type="PANTHER" id="PTHR43201:SF5">
    <property type="entry name" value="MEDIUM-CHAIN ACYL-COA LIGASE ACSF2, MITOCHONDRIAL"/>
    <property type="match status" value="1"/>
</dbReference>
<feature type="transmembrane region" description="Helical" evidence="3">
    <location>
        <begin position="281"/>
        <end position="301"/>
    </location>
</feature>
<feature type="transmembrane region" description="Helical" evidence="3">
    <location>
        <begin position="246"/>
        <end position="269"/>
    </location>
</feature>
<dbReference type="Proteomes" id="UP000468531">
    <property type="component" value="Unassembled WGS sequence"/>
</dbReference>
<dbReference type="Pfam" id="PF13193">
    <property type="entry name" value="AMP-binding_C"/>
    <property type="match status" value="1"/>
</dbReference>
<keyword evidence="2 6" id="KW-0436">Ligase</keyword>
<evidence type="ECO:0000313" key="7">
    <source>
        <dbReference type="Proteomes" id="UP000468531"/>
    </source>
</evidence>
<dbReference type="AlphaFoldDB" id="A0A6P1BNP4"/>
<keyword evidence="3" id="KW-1133">Transmembrane helix</keyword>
<dbReference type="InterPro" id="IPR045851">
    <property type="entry name" value="AMP-bd_C_sf"/>
</dbReference>
<keyword evidence="3" id="KW-0812">Transmembrane</keyword>
<accession>A0A6P1BNP4</accession>
<dbReference type="GO" id="GO:0006631">
    <property type="term" value="P:fatty acid metabolic process"/>
    <property type="evidence" value="ECO:0007669"/>
    <property type="project" value="TreeGrafter"/>
</dbReference>
<protein>
    <submittedName>
        <fullName evidence="6">ATP-dependent acyl-CoA ligase</fullName>
    </submittedName>
</protein>
<sequence>MAAPRSTKQLSQTGAVDVDLRPSGETFATMYTVFNVFAATSDAAAFKPFLCIPARPDRAYFPDGAELSYADIARQVCALREQYRASGFGHGHRACLLLENRPDFIAHWLALNGLGVSIVPINPAYRAAEIEYLIAHAEPDLIVTLHEQKELQKALTGAVPVLEVSGDDLGASVAQIPLARRPAPRTDNPGSETEAALLYTSGTTARPKGCILTNEYVVSTGRWYVSHGGEATYHMGTERLYSPLPLFHMAGLTLTPIAMMLTGGCLILPERFNAKIAWRDIVSCRASVLHYLGVIVAALLAQPETPDEKAHALRFSMGVGANPEQRARARERFGIPFVEGWGMTETGRSPFNTVEPRHLETNTIGRSVPGLEMTILDADGNVLPPGSVGELCVRHSEATPRRGFFSGYLKDPEATEQAWRGGWFHTGDSAWRHADGAFVFVDRLKHLVRRAGENISAAEVEAVLTASDLVKQAAVVAARDPIRDEEVAAFIVINDGTDASHELAQDIFQFCRERLAPFKLPAWIAFVTDLPLTSTNKIQKHVLLGADSDPQSHPGMIDLRQEKTNAIRQSS</sequence>
<dbReference type="InterPro" id="IPR042099">
    <property type="entry name" value="ANL_N_sf"/>
</dbReference>
<evidence type="ECO:0000256" key="1">
    <source>
        <dbReference type="ARBA" id="ARBA00006432"/>
    </source>
</evidence>
<dbReference type="Pfam" id="PF00501">
    <property type="entry name" value="AMP-binding"/>
    <property type="match status" value="1"/>
</dbReference>
<dbReference type="EMBL" id="VKHP01000147">
    <property type="protein sequence ID" value="NEU99829.1"/>
    <property type="molecule type" value="Genomic_DNA"/>
</dbReference>
<dbReference type="InterPro" id="IPR000873">
    <property type="entry name" value="AMP-dep_synth/lig_dom"/>
</dbReference>
<reference evidence="6 7" key="1">
    <citation type="journal article" date="2020" name="Arch. Microbiol.">
        <title>Bradyrhizobium uaiense sp. nov., a new highly efficient cowpea symbiont.</title>
        <authorList>
            <person name="Cabral Michel D."/>
            <person name="Azarias Guimaraes A."/>
            <person name="Martins da Costa E."/>
            <person name="Soares de Carvalho T."/>
            <person name="Balsanelli E."/>
            <person name="Willems A."/>
            <person name="Maltempi de Souza E."/>
            <person name="de Souza Moreira F.M."/>
        </authorList>
    </citation>
    <scope>NUCLEOTIDE SEQUENCE [LARGE SCALE GENOMIC DNA]</scope>
    <source>
        <strain evidence="6 7">UFLA 03-164</strain>
    </source>
</reference>
<feature type="domain" description="AMP-dependent synthetase/ligase" evidence="4">
    <location>
        <begin position="55"/>
        <end position="396"/>
    </location>
</feature>
<organism evidence="6 7">
    <name type="scientific">Bradyrhizobium uaiense</name>
    <dbReference type="NCBI Taxonomy" id="2594946"/>
    <lineage>
        <taxon>Bacteria</taxon>
        <taxon>Pseudomonadati</taxon>
        <taxon>Pseudomonadota</taxon>
        <taxon>Alphaproteobacteria</taxon>
        <taxon>Hyphomicrobiales</taxon>
        <taxon>Nitrobacteraceae</taxon>
        <taxon>Bradyrhizobium</taxon>
    </lineage>
</organism>
<evidence type="ECO:0000259" key="4">
    <source>
        <dbReference type="Pfam" id="PF00501"/>
    </source>
</evidence>